<gene>
    <name evidence="2" type="ORF">HDF16_002915</name>
</gene>
<feature type="region of interest" description="Disordered" evidence="1">
    <location>
        <begin position="1"/>
        <end position="92"/>
    </location>
</feature>
<evidence type="ECO:0000256" key="1">
    <source>
        <dbReference type="SAM" id="MobiDB-lite"/>
    </source>
</evidence>
<evidence type="ECO:0000313" key="2">
    <source>
        <dbReference type="EMBL" id="MBB5058201.1"/>
    </source>
</evidence>
<name>A0A7W8E473_9BACT</name>
<feature type="region of interest" description="Disordered" evidence="1">
    <location>
        <begin position="176"/>
        <end position="196"/>
    </location>
</feature>
<proteinExistence type="predicted"/>
<organism evidence="2 3">
    <name type="scientific">Granulicella aggregans</name>
    <dbReference type="NCBI Taxonomy" id="474949"/>
    <lineage>
        <taxon>Bacteria</taxon>
        <taxon>Pseudomonadati</taxon>
        <taxon>Acidobacteriota</taxon>
        <taxon>Terriglobia</taxon>
        <taxon>Terriglobales</taxon>
        <taxon>Acidobacteriaceae</taxon>
        <taxon>Granulicella</taxon>
    </lineage>
</organism>
<protein>
    <submittedName>
        <fullName evidence="2">Uncharacterized protein</fullName>
    </submittedName>
</protein>
<dbReference type="AlphaFoldDB" id="A0A7W8E473"/>
<feature type="compositionally biased region" description="Polar residues" evidence="1">
    <location>
        <begin position="44"/>
        <end position="58"/>
    </location>
</feature>
<accession>A0A7W8E473</accession>
<dbReference type="Proteomes" id="UP000540989">
    <property type="component" value="Unassembled WGS sequence"/>
</dbReference>
<evidence type="ECO:0000313" key="3">
    <source>
        <dbReference type="Proteomes" id="UP000540989"/>
    </source>
</evidence>
<sequence length="303" mass="32146">MTGSAATQSPAPVVRAYQANPAPPAPPQPPAPPTPPVAPDANQGPYSQSGQGPNQGQWDSRGPMVRRGRYRQDDGQEAMQRPAPIQDSQPVAGVWLRSRSTSVVRTISATPQGTEIRVEKGVLNVSVHQPSQHIAILVDLPGGQTSLLKDGLYTFNADTNTVRVLRGEAAAFPALNGHPEATPVSADGKGGRDSRDKGIKVKEDHQLSFVMSTVPGAERIKSVEAYPYELATDLLPAGGDGRQYANVSGEDGPYGYGYGGGYPYGYYPGYYGFGYPYGYGIGIGYYGGFGGGYRGGYRGGFRR</sequence>
<reference evidence="2 3" key="1">
    <citation type="submission" date="2020-08" db="EMBL/GenBank/DDBJ databases">
        <title>Genomic Encyclopedia of Type Strains, Phase IV (KMG-V): Genome sequencing to study the core and pangenomes of soil and plant-associated prokaryotes.</title>
        <authorList>
            <person name="Whitman W."/>
        </authorList>
    </citation>
    <scope>NUCLEOTIDE SEQUENCE [LARGE SCALE GENOMIC DNA]</scope>
    <source>
        <strain evidence="2 3">M8UP14</strain>
    </source>
</reference>
<dbReference type="EMBL" id="JACHIP010000004">
    <property type="protein sequence ID" value="MBB5058201.1"/>
    <property type="molecule type" value="Genomic_DNA"/>
</dbReference>
<keyword evidence="3" id="KW-1185">Reference proteome</keyword>
<comment type="caution">
    <text evidence="2">The sequence shown here is derived from an EMBL/GenBank/DDBJ whole genome shotgun (WGS) entry which is preliminary data.</text>
</comment>
<feature type="compositionally biased region" description="Pro residues" evidence="1">
    <location>
        <begin position="21"/>
        <end position="38"/>
    </location>
</feature>
<feature type="compositionally biased region" description="Polar residues" evidence="1">
    <location>
        <begin position="1"/>
        <end position="10"/>
    </location>
</feature>